<feature type="compositionally biased region" description="Polar residues" evidence="1">
    <location>
        <begin position="297"/>
        <end position="307"/>
    </location>
</feature>
<feature type="compositionally biased region" description="Low complexity" evidence="1">
    <location>
        <begin position="413"/>
        <end position="424"/>
    </location>
</feature>
<organism evidence="4">
    <name type="scientific">Selaginella moellendorffii</name>
    <name type="common">Spikemoss</name>
    <dbReference type="NCBI Taxonomy" id="88036"/>
    <lineage>
        <taxon>Eukaryota</taxon>
        <taxon>Viridiplantae</taxon>
        <taxon>Streptophyta</taxon>
        <taxon>Embryophyta</taxon>
        <taxon>Tracheophyta</taxon>
        <taxon>Lycopodiopsida</taxon>
        <taxon>Selaginellales</taxon>
        <taxon>Selaginellaceae</taxon>
        <taxon>Selaginella</taxon>
    </lineage>
</organism>
<feature type="region of interest" description="Disordered" evidence="1">
    <location>
        <begin position="563"/>
        <end position="599"/>
    </location>
</feature>
<feature type="compositionally biased region" description="Low complexity" evidence="1">
    <location>
        <begin position="842"/>
        <end position="856"/>
    </location>
</feature>
<dbReference type="Pfam" id="PF05641">
    <property type="entry name" value="Agenet"/>
    <property type="match status" value="1"/>
</dbReference>
<proteinExistence type="predicted"/>
<feature type="compositionally biased region" description="Basic and acidic residues" evidence="1">
    <location>
        <begin position="1114"/>
        <end position="1128"/>
    </location>
</feature>
<feature type="region of interest" description="Disordered" evidence="1">
    <location>
        <begin position="1"/>
        <end position="35"/>
    </location>
</feature>
<dbReference type="Proteomes" id="UP000001514">
    <property type="component" value="Unassembled WGS sequence"/>
</dbReference>
<feature type="compositionally biased region" description="Basic residues" evidence="1">
    <location>
        <begin position="811"/>
        <end position="827"/>
    </location>
</feature>
<dbReference type="InParanoid" id="D8RVD7"/>
<feature type="compositionally biased region" description="Pro residues" evidence="1">
    <location>
        <begin position="403"/>
        <end position="412"/>
    </location>
</feature>
<evidence type="ECO:0000256" key="1">
    <source>
        <dbReference type="SAM" id="MobiDB-lite"/>
    </source>
</evidence>
<feature type="region of interest" description="Disordered" evidence="1">
    <location>
        <begin position="170"/>
        <end position="321"/>
    </location>
</feature>
<accession>D8RVD7</accession>
<protein>
    <recommendedName>
        <fullName evidence="2">Agenet domain-containing protein</fullName>
    </recommendedName>
</protein>
<sequence length="1216" mass="128917">MESDELARKGAAQDKGQECKEDSARPVFGEASKVESAERRENEYFVEQDAVLPIAQPTSEPGLTCSGLDAGMEIEDFINETVEEGKSDKVSEQQLVKSTTIIEKSLTTTQPSTATTPGRENVAEKVAEVVIIDQDQEVEKSEGGKPQEGPTKLEQSQTKVVEVAVTLTAGENEETIDGAALKSMQLEAGDGSDKGTATPNSTSGQEKETVEDVAAAPKVNAKAPKSCVVNMASDDNRGKKDGQKGGAKSNGRSKKNQADQTVVVVEGEAAATATAAKPPAKRGRKPGSKRAEKAAPDNTSKSRSSSGEPKAPPVTLDLTTQPFSDAQQVQLRAQILVYGAIIQGSVADETLMGAAFTDISKVSNLESFESQAGSSRSLWEKAWKTASERMVKAAGKFGGRNSPPAPRPPPSNLSPTNLPKSPSSRGKKSGATPPPAVTPPSTSEFPSVSPVATSIMTMASATVASWNSARARAPSPMGSAVDSWLYRSSFPFAQHLNLSASPAPQQPPSQWGVPSQLSTHIRGGWGVFSQASFGSQPPPFPLFSSPHQAMPPPAAVATLEADRGKCTGKRKRLDDSESTPAPASSSQVIPSDVSPATAGLLEGNGNTLGIMSQEELDRLRGEDLVHRLESAKKKAEEAASAASSMVEQSQTVWDDIKEKQRTKNMSTREGHLASSLAAVSAAASVAKAAAAAANVAYAAALQARAMANEIVLSRKEASNFDDTDPTVTHVTQGDDRSAQLKSAIFGAKVATKQHVEATALAFTKAENLEAVVRAAELAAQAASQAGKVMSLGDPVSLTSSEKNAKPGGRVSGKRNTRSKTAAAKKNRSNVEEEAVAKEQNEENAAAGEGTQGNETAPAPRGDEVAVSNKTGAAQGDVVDAEPSEGLVEDKQHNKPEEITVGSHVEIVPDEDGLQGVWFSAKVKTLNGDDALVVYDELLDDDGNGKLEEWVNITSRIDNVPRVRTAHPMTKDGGMRKRRRASQGSQKCYVGDHVDVWMRDGWWEGVVQSVDESLVTVFFPGDGDTEATKSWNLRPSLVWKDDAWVLWRDTLGQKSKKQKLEDGGGNLSSQELETPETPTGKRKKLDSATPTPGTSEAPTPTRPAARAKPTKRRKFSDVIEKDQEARDASLAKQQTTPPSLSRTPKQQQGKLKKSTPSNKKSSPPPRKTRQTSSAKSNDEGEVRKSGRMIHPTSKLLEGLETTPKPASKKSGTQQSAS</sequence>
<evidence type="ECO:0000313" key="3">
    <source>
        <dbReference type="EMBL" id="EFJ23759.1"/>
    </source>
</evidence>
<feature type="compositionally biased region" description="Basic and acidic residues" evidence="1">
    <location>
        <begin position="234"/>
        <end position="243"/>
    </location>
</feature>
<dbReference type="Gramene" id="EFJ23759">
    <property type="protein sequence ID" value="EFJ23759"/>
    <property type="gene ID" value="SELMODRAFT_415212"/>
</dbReference>
<feature type="compositionally biased region" description="Polar residues" evidence="1">
    <location>
        <begin position="1130"/>
        <end position="1148"/>
    </location>
</feature>
<feature type="region of interest" description="Disordered" evidence="1">
    <location>
        <begin position="134"/>
        <end position="158"/>
    </location>
</feature>
<dbReference type="HOGENOM" id="CLU_269213_0_0_1"/>
<feature type="region of interest" description="Disordered" evidence="1">
    <location>
        <begin position="793"/>
        <end position="899"/>
    </location>
</feature>
<dbReference type="AlphaFoldDB" id="D8RVD7"/>
<dbReference type="InterPro" id="IPR055274">
    <property type="entry name" value="SWO1"/>
</dbReference>
<dbReference type="PANTHER" id="PTHR48429">
    <property type="entry name" value="AGENET DOMAIN-CONTAINING PROTEIN"/>
    <property type="match status" value="1"/>
</dbReference>
<feature type="region of interest" description="Disordered" evidence="1">
    <location>
        <begin position="1053"/>
        <end position="1216"/>
    </location>
</feature>
<dbReference type="OMA" id="IMTMASA"/>
<feature type="compositionally biased region" description="Basic and acidic residues" evidence="1">
    <location>
        <begin position="828"/>
        <end position="840"/>
    </location>
</feature>
<feature type="compositionally biased region" description="Polar residues" evidence="1">
    <location>
        <begin position="195"/>
        <end position="204"/>
    </location>
</feature>
<dbReference type="SMART" id="SM00743">
    <property type="entry name" value="Agenet"/>
    <property type="match status" value="2"/>
</dbReference>
<gene>
    <name evidence="3" type="ORF">SELMODRAFT_415212</name>
</gene>
<feature type="domain" description="Agenet" evidence="2">
    <location>
        <begin position="896"/>
        <end position="962"/>
    </location>
</feature>
<dbReference type="STRING" id="88036.D8RVD7"/>
<feature type="compositionally biased region" description="Low complexity" evidence="1">
    <location>
        <begin position="1096"/>
        <end position="1106"/>
    </location>
</feature>
<dbReference type="OrthoDB" id="433924at2759"/>
<feature type="compositionally biased region" description="Basic and acidic residues" evidence="1">
    <location>
        <begin position="1"/>
        <end position="24"/>
    </location>
</feature>
<evidence type="ECO:0000313" key="4">
    <source>
        <dbReference type="Proteomes" id="UP000001514"/>
    </source>
</evidence>
<feature type="domain" description="Agenet" evidence="2">
    <location>
        <begin position="985"/>
        <end position="1040"/>
    </location>
</feature>
<feature type="compositionally biased region" description="Basic residues" evidence="1">
    <location>
        <begin position="279"/>
        <end position="288"/>
    </location>
</feature>
<dbReference type="eggNOG" id="ENOG502RQJ0">
    <property type="taxonomic scope" value="Eukaryota"/>
</dbReference>
<name>D8RVD7_SELML</name>
<feature type="compositionally biased region" description="Basic and acidic residues" evidence="1">
    <location>
        <begin position="887"/>
        <end position="897"/>
    </location>
</feature>
<reference evidence="3 4" key="1">
    <citation type="journal article" date="2011" name="Science">
        <title>The Selaginella genome identifies genetic changes associated with the evolution of vascular plants.</title>
        <authorList>
            <person name="Banks J.A."/>
            <person name="Nishiyama T."/>
            <person name="Hasebe M."/>
            <person name="Bowman J.L."/>
            <person name="Gribskov M."/>
            <person name="dePamphilis C."/>
            <person name="Albert V.A."/>
            <person name="Aono N."/>
            <person name="Aoyama T."/>
            <person name="Ambrose B.A."/>
            <person name="Ashton N.W."/>
            <person name="Axtell M.J."/>
            <person name="Barker E."/>
            <person name="Barker M.S."/>
            <person name="Bennetzen J.L."/>
            <person name="Bonawitz N.D."/>
            <person name="Chapple C."/>
            <person name="Cheng C."/>
            <person name="Correa L.G."/>
            <person name="Dacre M."/>
            <person name="DeBarry J."/>
            <person name="Dreyer I."/>
            <person name="Elias M."/>
            <person name="Engstrom E.M."/>
            <person name="Estelle M."/>
            <person name="Feng L."/>
            <person name="Finet C."/>
            <person name="Floyd S.K."/>
            <person name="Frommer W.B."/>
            <person name="Fujita T."/>
            <person name="Gramzow L."/>
            <person name="Gutensohn M."/>
            <person name="Harholt J."/>
            <person name="Hattori M."/>
            <person name="Heyl A."/>
            <person name="Hirai T."/>
            <person name="Hiwatashi Y."/>
            <person name="Ishikawa M."/>
            <person name="Iwata M."/>
            <person name="Karol K.G."/>
            <person name="Koehler B."/>
            <person name="Kolukisaoglu U."/>
            <person name="Kubo M."/>
            <person name="Kurata T."/>
            <person name="Lalonde S."/>
            <person name="Li K."/>
            <person name="Li Y."/>
            <person name="Litt A."/>
            <person name="Lyons E."/>
            <person name="Manning G."/>
            <person name="Maruyama T."/>
            <person name="Michael T.P."/>
            <person name="Mikami K."/>
            <person name="Miyazaki S."/>
            <person name="Morinaga S."/>
            <person name="Murata T."/>
            <person name="Mueller-Roeber B."/>
            <person name="Nelson D.R."/>
            <person name="Obara M."/>
            <person name="Oguri Y."/>
            <person name="Olmstead R.G."/>
            <person name="Onodera N."/>
            <person name="Petersen B.L."/>
            <person name="Pils B."/>
            <person name="Prigge M."/>
            <person name="Rensing S.A."/>
            <person name="Riano-Pachon D.M."/>
            <person name="Roberts A.W."/>
            <person name="Sato Y."/>
            <person name="Scheller H.V."/>
            <person name="Schulz B."/>
            <person name="Schulz C."/>
            <person name="Shakirov E.V."/>
            <person name="Shibagaki N."/>
            <person name="Shinohara N."/>
            <person name="Shippen D.E."/>
            <person name="Soerensen I."/>
            <person name="Sotooka R."/>
            <person name="Sugimoto N."/>
            <person name="Sugita M."/>
            <person name="Sumikawa N."/>
            <person name="Tanurdzic M."/>
            <person name="Theissen G."/>
            <person name="Ulvskov P."/>
            <person name="Wakazuki S."/>
            <person name="Weng J.K."/>
            <person name="Willats W.W."/>
            <person name="Wipf D."/>
            <person name="Wolf P.G."/>
            <person name="Yang L."/>
            <person name="Zimmer A.D."/>
            <person name="Zhu Q."/>
            <person name="Mitros T."/>
            <person name="Hellsten U."/>
            <person name="Loque D."/>
            <person name="Otillar R."/>
            <person name="Salamov A."/>
            <person name="Schmutz J."/>
            <person name="Shapiro H."/>
            <person name="Lindquist E."/>
            <person name="Lucas S."/>
            <person name="Rokhsar D."/>
            <person name="Grigoriev I.V."/>
        </authorList>
    </citation>
    <scope>NUCLEOTIDE SEQUENCE [LARGE SCALE GENOMIC DNA]</scope>
</reference>
<keyword evidence="4" id="KW-1185">Reference proteome</keyword>
<dbReference type="InterPro" id="IPR008395">
    <property type="entry name" value="Agenet-like_dom"/>
</dbReference>
<dbReference type="KEGG" id="smo:SELMODRAFT_415212"/>
<dbReference type="CDD" id="cd20403">
    <property type="entry name" value="Tudor_Agenet_FMRP-like_rpt2"/>
    <property type="match status" value="1"/>
</dbReference>
<feature type="compositionally biased region" description="Low complexity" evidence="1">
    <location>
        <begin position="213"/>
        <end position="225"/>
    </location>
</feature>
<dbReference type="PANTHER" id="PTHR48429:SF1">
    <property type="entry name" value="AGENET DOMAIN-CONTAINING PROTEIN"/>
    <property type="match status" value="1"/>
</dbReference>
<dbReference type="EMBL" id="GL377591">
    <property type="protein sequence ID" value="EFJ23759.1"/>
    <property type="molecule type" value="Genomic_DNA"/>
</dbReference>
<feature type="region of interest" description="Disordered" evidence="1">
    <location>
        <begin position="395"/>
        <end position="448"/>
    </location>
</feature>
<evidence type="ECO:0000259" key="2">
    <source>
        <dbReference type="SMART" id="SM00743"/>
    </source>
</evidence>
<dbReference type="InterPro" id="IPR014002">
    <property type="entry name" value="Agenet_dom_plant"/>
</dbReference>
<feature type="compositionally biased region" description="Low complexity" evidence="1">
    <location>
        <begin position="261"/>
        <end position="278"/>
    </location>
</feature>
<feature type="compositionally biased region" description="Polar residues" evidence="1">
    <location>
        <begin position="578"/>
        <end position="589"/>
    </location>
</feature>
<dbReference type="CDD" id="cd20405">
    <property type="entry name" value="Tudor_Agenet_AtDUF_rpt1_3"/>
    <property type="match status" value="1"/>
</dbReference>